<dbReference type="PANTHER" id="PTHR23028:SF53">
    <property type="entry name" value="ACYL_TRANSF_3 DOMAIN-CONTAINING PROTEIN"/>
    <property type="match status" value="1"/>
</dbReference>
<feature type="transmembrane region" description="Helical" evidence="1">
    <location>
        <begin position="100"/>
        <end position="117"/>
    </location>
</feature>
<keyword evidence="1" id="KW-0812">Transmembrane</keyword>
<accession>A0A7G8BQ41</accession>
<evidence type="ECO:0000313" key="4">
    <source>
        <dbReference type="Proteomes" id="UP000515312"/>
    </source>
</evidence>
<feature type="transmembrane region" description="Helical" evidence="1">
    <location>
        <begin position="58"/>
        <end position="80"/>
    </location>
</feature>
<feature type="transmembrane region" description="Helical" evidence="1">
    <location>
        <begin position="192"/>
        <end position="224"/>
    </location>
</feature>
<reference evidence="3 4" key="1">
    <citation type="submission" date="2020-08" db="EMBL/GenBank/DDBJ databases">
        <title>Edaphobacter telluris sp. nov. and Acidobacterium dinghuensis sp. nov., two acidobacteria isolated from forest soil.</title>
        <authorList>
            <person name="Fu J."/>
            <person name="Qiu L."/>
        </authorList>
    </citation>
    <scope>NUCLEOTIDE SEQUENCE [LARGE SCALE GENOMIC DNA]</scope>
    <source>
        <strain evidence="3">4Y35</strain>
    </source>
</reference>
<gene>
    <name evidence="3" type="ORF">H7849_12630</name>
</gene>
<keyword evidence="3" id="KW-0808">Transferase</keyword>
<keyword evidence="1" id="KW-0472">Membrane</keyword>
<dbReference type="RefSeq" id="WP_186746988.1">
    <property type="nucleotide sequence ID" value="NZ_CP060394.1"/>
</dbReference>
<dbReference type="AlphaFoldDB" id="A0A7G8BQ41"/>
<feature type="transmembrane region" description="Helical" evidence="1">
    <location>
        <begin position="236"/>
        <end position="255"/>
    </location>
</feature>
<evidence type="ECO:0000259" key="2">
    <source>
        <dbReference type="Pfam" id="PF01757"/>
    </source>
</evidence>
<dbReference type="KEGG" id="adin:H7849_12630"/>
<dbReference type="GO" id="GO:0009103">
    <property type="term" value="P:lipopolysaccharide biosynthetic process"/>
    <property type="evidence" value="ECO:0007669"/>
    <property type="project" value="TreeGrafter"/>
</dbReference>
<feature type="transmembrane region" description="Helical" evidence="1">
    <location>
        <begin position="270"/>
        <end position="289"/>
    </location>
</feature>
<feature type="transmembrane region" description="Helical" evidence="1">
    <location>
        <begin position="374"/>
        <end position="395"/>
    </location>
</feature>
<dbReference type="PANTHER" id="PTHR23028">
    <property type="entry name" value="ACETYLTRANSFERASE"/>
    <property type="match status" value="1"/>
</dbReference>
<keyword evidence="1" id="KW-1133">Transmembrane helix</keyword>
<evidence type="ECO:0000313" key="3">
    <source>
        <dbReference type="EMBL" id="QNI34661.1"/>
    </source>
</evidence>
<feature type="transmembrane region" description="Helical" evidence="1">
    <location>
        <begin position="301"/>
        <end position="324"/>
    </location>
</feature>
<protein>
    <submittedName>
        <fullName evidence="3">Acyltransferase</fullName>
    </submittedName>
</protein>
<dbReference type="Pfam" id="PF01757">
    <property type="entry name" value="Acyl_transf_3"/>
    <property type="match status" value="1"/>
</dbReference>
<feature type="domain" description="Acyltransferase 3" evidence="2">
    <location>
        <begin position="27"/>
        <end position="390"/>
    </location>
</feature>
<evidence type="ECO:0000256" key="1">
    <source>
        <dbReference type="SAM" id="Phobius"/>
    </source>
</evidence>
<name>A0A7G8BQ41_9BACT</name>
<sequence length="402" mass="44841">MSSVATLPAERSIEGQQATASLRSRIPELDGIRAIAIALVISCHYQAFAGSFHGLPEFGWVGVEIFFVLSGYLITTNLLALRGTSGAYKKFYLRRVRRIFPPYFLTVAACALFFFAFRRLDVRTILLHAAFLPSFVHTGEILRQAAISLRHFNFPSLFQSAPLETVTPGVEPHSMTNALCAMWSLSVEEWFYILWAPIVLLFGRAGIIFATIPAFLIGFVLRWLNHAQGRFWYTEFFCRFDLLAMGALLALWLYFRKDSSQLDAKRGDRILWGLGLASFLALVFLVNSIRPVMGREIRDSALFAAFGTVLIGITVASGIAFLVLSGSEPRLLSRVLGSRVAVWVGRRSYMIYLAHIPWYWVVCAILGSASYSGWTAAITALVLTLVTAALSWKYVEAPLLSR</sequence>
<dbReference type="GO" id="GO:0016747">
    <property type="term" value="F:acyltransferase activity, transferring groups other than amino-acyl groups"/>
    <property type="evidence" value="ECO:0007669"/>
    <property type="project" value="InterPro"/>
</dbReference>
<feature type="transmembrane region" description="Helical" evidence="1">
    <location>
        <begin position="349"/>
        <end position="367"/>
    </location>
</feature>
<dbReference type="InterPro" id="IPR002656">
    <property type="entry name" value="Acyl_transf_3_dom"/>
</dbReference>
<dbReference type="Proteomes" id="UP000515312">
    <property type="component" value="Chromosome"/>
</dbReference>
<organism evidence="3 4">
    <name type="scientific">Alloacidobacterium dinghuense</name>
    <dbReference type="NCBI Taxonomy" id="2763107"/>
    <lineage>
        <taxon>Bacteria</taxon>
        <taxon>Pseudomonadati</taxon>
        <taxon>Acidobacteriota</taxon>
        <taxon>Terriglobia</taxon>
        <taxon>Terriglobales</taxon>
        <taxon>Acidobacteriaceae</taxon>
        <taxon>Alloacidobacterium</taxon>
    </lineage>
</organism>
<dbReference type="InterPro" id="IPR050879">
    <property type="entry name" value="Acyltransferase_3"/>
</dbReference>
<dbReference type="GO" id="GO:0016020">
    <property type="term" value="C:membrane"/>
    <property type="evidence" value="ECO:0007669"/>
    <property type="project" value="TreeGrafter"/>
</dbReference>
<keyword evidence="4" id="KW-1185">Reference proteome</keyword>
<dbReference type="EMBL" id="CP060394">
    <property type="protein sequence ID" value="QNI34661.1"/>
    <property type="molecule type" value="Genomic_DNA"/>
</dbReference>
<proteinExistence type="predicted"/>
<keyword evidence="3" id="KW-0012">Acyltransferase</keyword>